<feature type="region of interest" description="Disordered" evidence="3">
    <location>
        <begin position="54"/>
        <end position="74"/>
    </location>
</feature>
<dbReference type="Proteomes" id="UP000261640">
    <property type="component" value="Unplaced"/>
</dbReference>
<dbReference type="GO" id="GO:0008427">
    <property type="term" value="F:calcium-dependent protein kinase inhibitor activity"/>
    <property type="evidence" value="ECO:0007669"/>
    <property type="project" value="TreeGrafter"/>
</dbReference>
<dbReference type="GO" id="GO:0019901">
    <property type="term" value="F:protein kinase binding"/>
    <property type="evidence" value="ECO:0007669"/>
    <property type="project" value="TreeGrafter"/>
</dbReference>
<comment type="similarity">
    <text evidence="1">Belongs to the CAMK2N family.</text>
</comment>
<accession>A0A3Q3S357</accession>
<evidence type="ECO:0000313" key="5">
    <source>
        <dbReference type="Proteomes" id="UP000261640"/>
    </source>
</evidence>
<protein>
    <submittedName>
        <fullName evidence="4">Calcium/calmodulin-dependent protein kinase II inhibitor 1a</fullName>
    </submittedName>
</protein>
<evidence type="ECO:0000313" key="4">
    <source>
        <dbReference type="Ensembl" id="ENSMAMP00000016410.1"/>
    </source>
</evidence>
<dbReference type="AlphaFoldDB" id="A0A3Q3S357"/>
<reference evidence="4" key="2">
    <citation type="submission" date="2025-09" db="UniProtKB">
        <authorList>
            <consortium name="Ensembl"/>
        </authorList>
    </citation>
    <scope>IDENTIFICATION</scope>
</reference>
<dbReference type="InterPro" id="IPR026779">
    <property type="entry name" value="Camk2n"/>
</dbReference>
<proteinExistence type="inferred from homology"/>
<keyword evidence="5" id="KW-1185">Reference proteome</keyword>
<evidence type="ECO:0000256" key="1">
    <source>
        <dbReference type="ARBA" id="ARBA00009996"/>
    </source>
</evidence>
<organism evidence="4 5">
    <name type="scientific">Mastacembelus armatus</name>
    <name type="common">zig-zag eel</name>
    <dbReference type="NCBI Taxonomy" id="205130"/>
    <lineage>
        <taxon>Eukaryota</taxon>
        <taxon>Metazoa</taxon>
        <taxon>Chordata</taxon>
        <taxon>Craniata</taxon>
        <taxon>Vertebrata</taxon>
        <taxon>Euteleostomi</taxon>
        <taxon>Actinopterygii</taxon>
        <taxon>Neopterygii</taxon>
        <taxon>Teleostei</taxon>
        <taxon>Neoteleostei</taxon>
        <taxon>Acanthomorphata</taxon>
        <taxon>Anabantaria</taxon>
        <taxon>Synbranchiformes</taxon>
        <taxon>Mastacembelidae</taxon>
        <taxon>Mastacembelus</taxon>
    </lineage>
</organism>
<evidence type="ECO:0000256" key="3">
    <source>
        <dbReference type="SAM" id="MobiDB-lite"/>
    </source>
</evidence>
<dbReference type="PANTHER" id="PTHR31007:SF3">
    <property type="entry name" value="CALCIUM_CALMODULIN-DEPENDENT PROTEIN KINASE II INHIBITOR 1"/>
    <property type="match status" value="1"/>
</dbReference>
<keyword evidence="2" id="KW-0649">Protein kinase inhibitor</keyword>
<reference evidence="4" key="1">
    <citation type="submission" date="2025-08" db="UniProtKB">
        <authorList>
            <consortium name="Ensembl"/>
        </authorList>
    </citation>
    <scope>IDENTIFICATION</scope>
</reference>
<dbReference type="Ensembl" id="ENSMAMT00000016856.2">
    <property type="protein sequence ID" value="ENSMAMP00000016410.1"/>
    <property type="gene ID" value="ENSMAMG00000011111.2"/>
</dbReference>
<dbReference type="GeneTree" id="ENSGT00390000004940"/>
<feature type="compositionally biased region" description="Polar residues" evidence="3">
    <location>
        <begin position="1"/>
        <end position="22"/>
    </location>
</feature>
<name>A0A3Q3S357_9TELE</name>
<sequence>MIPGSPTSLTRHQPATQASTAPSLRLPNRLSLQLQHVQRPQRDHSGAVTLRLRKDPSRTPGAANLHKKGSTSLFNTKPPRKTFLYFSLKKIRYKPHTLVILLLLATMSEVLPYNEGKMSGYGADSEVSQMSFSCGLQDTSAFFAGSQAKRPPKLGQIGRAKRVVIEDDRIDEVLKGMTDKSSPGV</sequence>
<evidence type="ECO:0000256" key="2">
    <source>
        <dbReference type="ARBA" id="ARBA00023013"/>
    </source>
</evidence>
<dbReference type="PANTHER" id="PTHR31007">
    <property type="entry name" value="CALCIUM/CALMODULIN-DEPENDENT PROTEIN KINASE II INHIBITOR 2"/>
    <property type="match status" value="1"/>
</dbReference>
<feature type="region of interest" description="Disordered" evidence="3">
    <location>
        <begin position="1"/>
        <end position="25"/>
    </location>
</feature>
<dbReference type="InParanoid" id="A0A3Q3S357"/>
<dbReference type="Pfam" id="PF15170">
    <property type="entry name" value="CaM-KIIN"/>
    <property type="match status" value="1"/>
</dbReference>